<evidence type="ECO:0000256" key="1">
    <source>
        <dbReference type="ARBA" id="ARBA00008007"/>
    </source>
</evidence>
<dbReference type="Gene3D" id="3.40.50.2020">
    <property type="match status" value="1"/>
</dbReference>
<dbReference type="PANTHER" id="PTHR47505:SF1">
    <property type="entry name" value="DNA UTILIZATION PROTEIN YHGH"/>
    <property type="match status" value="1"/>
</dbReference>
<feature type="signal peptide" evidence="2">
    <location>
        <begin position="1"/>
        <end position="19"/>
    </location>
</feature>
<reference evidence="3" key="1">
    <citation type="submission" date="2022-05" db="EMBL/GenBank/DDBJ databases">
        <title>Schlegelella sp. nov., isolated from mangrove soil.</title>
        <authorList>
            <person name="Liu Y."/>
            <person name="Ge X."/>
            <person name="Liu W."/>
        </authorList>
    </citation>
    <scope>NUCLEOTIDE SEQUENCE</scope>
    <source>
        <strain evidence="3">S2-27</strain>
    </source>
</reference>
<comment type="caution">
    <text evidence="3">The sequence shown here is derived from an EMBL/GenBank/DDBJ whole genome shotgun (WGS) entry which is preliminary data.</text>
</comment>
<dbReference type="EMBL" id="JAMKFE010000002">
    <property type="protein sequence ID" value="MCM5678758.1"/>
    <property type="molecule type" value="Genomic_DNA"/>
</dbReference>
<dbReference type="InterPro" id="IPR029057">
    <property type="entry name" value="PRTase-like"/>
</dbReference>
<dbReference type="PANTHER" id="PTHR47505">
    <property type="entry name" value="DNA UTILIZATION PROTEIN YHGH"/>
    <property type="match status" value="1"/>
</dbReference>
<feature type="chain" id="PRO_5045368106" evidence="2">
    <location>
        <begin position="20"/>
        <end position="239"/>
    </location>
</feature>
<accession>A0ABT0YJ68</accession>
<dbReference type="Proteomes" id="UP001165541">
    <property type="component" value="Unassembled WGS sequence"/>
</dbReference>
<keyword evidence="4" id="KW-1185">Reference proteome</keyword>
<dbReference type="InterPro" id="IPR051910">
    <property type="entry name" value="ComF/GntX_DNA_util-trans"/>
</dbReference>
<evidence type="ECO:0000313" key="3">
    <source>
        <dbReference type="EMBL" id="MCM5678758.1"/>
    </source>
</evidence>
<name>A0ABT0YJ68_9BURK</name>
<dbReference type="RefSeq" id="WP_251776892.1">
    <property type="nucleotide sequence ID" value="NZ_JAMKFE010000002.1"/>
</dbReference>
<dbReference type="InterPro" id="IPR000836">
    <property type="entry name" value="PRTase_dom"/>
</dbReference>
<organism evidence="3 4">
    <name type="scientific">Caldimonas mangrovi</name>
    <dbReference type="NCBI Taxonomy" id="2944811"/>
    <lineage>
        <taxon>Bacteria</taxon>
        <taxon>Pseudomonadati</taxon>
        <taxon>Pseudomonadota</taxon>
        <taxon>Betaproteobacteria</taxon>
        <taxon>Burkholderiales</taxon>
        <taxon>Sphaerotilaceae</taxon>
        <taxon>Caldimonas</taxon>
    </lineage>
</organism>
<proteinExistence type="inferred from homology"/>
<gene>
    <name evidence="3" type="ORF">M8A51_04330</name>
</gene>
<dbReference type="SUPFAM" id="SSF53271">
    <property type="entry name" value="PRTase-like"/>
    <property type="match status" value="1"/>
</dbReference>
<protein>
    <submittedName>
        <fullName evidence="3">ComF family protein</fullName>
    </submittedName>
</protein>
<dbReference type="CDD" id="cd06223">
    <property type="entry name" value="PRTases_typeI"/>
    <property type="match status" value="1"/>
</dbReference>
<keyword evidence="2" id="KW-0732">Signal</keyword>
<sequence length="239" mass="26130">MFTSLLNPSALLKSLPSLCAVCLTWQAQRVCPACIARFAPKVQRCLRCAARVPDGMSTCGACLRRPPPFMLAVAAADHHYPWSRLVADLKFHAGLDLVEPLAQRLFAALQGRAGNPVSPDLILPVPLSRARLAERGYNQAWELSRWLARRLGLPAHADWLLRLRDTAHQIDLSLPQRQSNLRGAFAVQPRRLGALRGRQVAIVDDVMTTGATAGELARTLLQAGAAGVQVWVVTRTPLD</sequence>
<evidence type="ECO:0000313" key="4">
    <source>
        <dbReference type="Proteomes" id="UP001165541"/>
    </source>
</evidence>
<comment type="similarity">
    <text evidence="1">Belongs to the ComF/GntX family.</text>
</comment>
<evidence type="ECO:0000256" key="2">
    <source>
        <dbReference type="SAM" id="SignalP"/>
    </source>
</evidence>